<evidence type="ECO:0000256" key="2">
    <source>
        <dbReference type="SAM" id="SignalP"/>
    </source>
</evidence>
<evidence type="ECO:0000313" key="4">
    <source>
        <dbReference type="EMBL" id="ETV66341.1"/>
    </source>
</evidence>
<dbReference type="PANTHER" id="PTHR44329">
    <property type="entry name" value="SERINE/THREONINE-PROTEIN KINASE TNNI3K-RELATED"/>
    <property type="match status" value="1"/>
</dbReference>
<gene>
    <name evidence="4" type="ORF">H257_17140</name>
</gene>
<dbReference type="InterPro" id="IPR051681">
    <property type="entry name" value="Ser/Thr_Kinases-Pseudokinases"/>
</dbReference>
<proteinExistence type="predicted"/>
<keyword evidence="4" id="KW-0808">Transferase</keyword>
<dbReference type="Gene3D" id="1.10.510.10">
    <property type="entry name" value="Transferase(Phosphotransferase) domain 1"/>
    <property type="match status" value="1"/>
</dbReference>
<evidence type="ECO:0000256" key="1">
    <source>
        <dbReference type="SAM" id="Phobius"/>
    </source>
</evidence>
<keyword evidence="2" id="KW-0732">Signal</keyword>
<dbReference type="Pfam" id="PF00069">
    <property type="entry name" value="Pkinase"/>
    <property type="match status" value="1"/>
</dbReference>
<organism evidence="4">
    <name type="scientific">Aphanomyces astaci</name>
    <name type="common">Crayfish plague agent</name>
    <dbReference type="NCBI Taxonomy" id="112090"/>
    <lineage>
        <taxon>Eukaryota</taxon>
        <taxon>Sar</taxon>
        <taxon>Stramenopiles</taxon>
        <taxon>Oomycota</taxon>
        <taxon>Saprolegniomycetes</taxon>
        <taxon>Saprolegniales</taxon>
        <taxon>Verrucalvaceae</taxon>
        <taxon>Aphanomyces</taxon>
    </lineage>
</organism>
<feature type="chain" id="PRO_5004840110" evidence="2">
    <location>
        <begin position="20"/>
        <end position="677"/>
    </location>
</feature>
<keyword evidence="4" id="KW-0418">Kinase</keyword>
<keyword evidence="1" id="KW-0812">Transmembrane</keyword>
<dbReference type="GeneID" id="20819136"/>
<dbReference type="PROSITE" id="PS50011">
    <property type="entry name" value="PROTEIN_KINASE_DOM"/>
    <property type="match status" value="1"/>
</dbReference>
<dbReference type="SUPFAM" id="SSF56112">
    <property type="entry name" value="Protein kinase-like (PK-like)"/>
    <property type="match status" value="1"/>
</dbReference>
<dbReference type="VEuPathDB" id="FungiDB:H257_17140"/>
<dbReference type="InterPro" id="IPR032675">
    <property type="entry name" value="LRR_dom_sf"/>
</dbReference>
<dbReference type="GO" id="GO:0005524">
    <property type="term" value="F:ATP binding"/>
    <property type="evidence" value="ECO:0007669"/>
    <property type="project" value="InterPro"/>
</dbReference>
<dbReference type="InterPro" id="IPR000719">
    <property type="entry name" value="Prot_kinase_dom"/>
</dbReference>
<feature type="domain" description="Protein kinase" evidence="3">
    <location>
        <begin position="397"/>
        <end position="670"/>
    </location>
</feature>
<dbReference type="Gene3D" id="3.30.200.20">
    <property type="entry name" value="Phosphorylase Kinase, domain 1"/>
    <property type="match status" value="1"/>
</dbReference>
<dbReference type="RefSeq" id="XP_009844116.1">
    <property type="nucleotide sequence ID" value="XM_009845814.1"/>
</dbReference>
<dbReference type="EMBL" id="KI913212">
    <property type="protein sequence ID" value="ETV66341.1"/>
    <property type="molecule type" value="Genomic_DNA"/>
</dbReference>
<keyword evidence="1" id="KW-0472">Membrane</keyword>
<dbReference type="AlphaFoldDB" id="W4FHN9"/>
<dbReference type="OrthoDB" id="4062651at2759"/>
<reference evidence="4" key="1">
    <citation type="submission" date="2013-12" db="EMBL/GenBank/DDBJ databases">
        <title>The Genome Sequence of Aphanomyces astaci APO3.</title>
        <authorList>
            <consortium name="The Broad Institute Genomics Platform"/>
            <person name="Russ C."/>
            <person name="Tyler B."/>
            <person name="van West P."/>
            <person name="Dieguez-Uribeondo J."/>
            <person name="Young S.K."/>
            <person name="Zeng Q."/>
            <person name="Gargeya S."/>
            <person name="Fitzgerald M."/>
            <person name="Abouelleil A."/>
            <person name="Alvarado L."/>
            <person name="Chapman S.B."/>
            <person name="Gainer-Dewar J."/>
            <person name="Goldberg J."/>
            <person name="Griggs A."/>
            <person name="Gujja S."/>
            <person name="Hansen M."/>
            <person name="Howarth C."/>
            <person name="Imamovic A."/>
            <person name="Ireland A."/>
            <person name="Larimer J."/>
            <person name="McCowan C."/>
            <person name="Murphy C."/>
            <person name="Pearson M."/>
            <person name="Poon T.W."/>
            <person name="Priest M."/>
            <person name="Roberts A."/>
            <person name="Saif S."/>
            <person name="Shea T."/>
            <person name="Sykes S."/>
            <person name="Wortman J."/>
            <person name="Nusbaum C."/>
            <person name="Birren B."/>
        </authorList>
    </citation>
    <scope>NUCLEOTIDE SEQUENCE [LARGE SCALE GENOMIC DNA]</scope>
    <source>
        <strain evidence="4">APO3</strain>
    </source>
</reference>
<dbReference type="PANTHER" id="PTHR44329:SF214">
    <property type="entry name" value="PROTEIN KINASE DOMAIN-CONTAINING PROTEIN"/>
    <property type="match status" value="1"/>
</dbReference>
<protein>
    <submittedName>
        <fullName evidence="4">TKL protein kinase</fullName>
    </submittedName>
</protein>
<evidence type="ECO:0000259" key="3">
    <source>
        <dbReference type="PROSITE" id="PS50011"/>
    </source>
</evidence>
<dbReference type="GO" id="GO:0004674">
    <property type="term" value="F:protein serine/threonine kinase activity"/>
    <property type="evidence" value="ECO:0007669"/>
    <property type="project" value="TreeGrafter"/>
</dbReference>
<feature type="transmembrane region" description="Helical" evidence="1">
    <location>
        <begin position="322"/>
        <end position="343"/>
    </location>
</feature>
<feature type="signal peptide" evidence="2">
    <location>
        <begin position="1"/>
        <end position="19"/>
    </location>
</feature>
<dbReference type="InterPro" id="IPR011009">
    <property type="entry name" value="Kinase-like_dom_sf"/>
</dbReference>
<accession>W4FHN9</accession>
<sequence>MLKAGCVLLAGLGVVAVQATPASPALKCALSVTTSQLCLACQTLDPICTPRTNTITVNVVEAALPKLCAEPLTCTYEIPTNYMSRLTCSDPSNLVSTLVFRRAYAQGKVYWLLNNSTFASMNGLANLRFHGGRPSSMAGKDDPQVDYFVVDLNEYAYLPKSLSELTLSNTYTSSLNLTSNSQLMTLYARHLSFNIHPSIALSSCGVRRNVQGSLMTRLPPTGISSLSTLSYNSIDVWPFPSEVLDMDNLATIDLSHNEFINPNFISDAQFQKFNDFVNTTKLSMHSTVFQDCPPAYMSKFCRNYKSPLTAAIPISPGPSASAITTLVVVSCIASLLVLVAIVVHRRSRHATDMSPGALNSNSPDDDFYGIDEVYATTQTMSKFKTAGANDASLTKIPAADVQLARCLGGDIWMGEMETANVRIVLRRAPRFAGDHVTDSFFQGVKEMARLSHPNLVTYMGVTCLSGTDIYAVAEFMDKGSLISVYQAMPLTWEVQLDMATDVVEAIHYLHTLMPIPVPVEHLRSSNILVSSSFACKLNIFNFMASYKASTMCKEMYGNNQLAWRAPEVLKNEMHNFLAADMYSLGVVLAEIGTATRPFDREISEVGTVHTDVWMVDSVMAGKGVPLPYDPKSSKWMVLPEEFQKLVHACLHLNPTKRPNSGIVLQRLKTLKMEGIEL</sequence>
<name>W4FHN9_APHAT</name>
<dbReference type="Gene3D" id="3.80.10.10">
    <property type="entry name" value="Ribonuclease Inhibitor"/>
    <property type="match status" value="1"/>
</dbReference>
<dbReference type="STRING" id="112090.W4FHN9"/>
<dbReference type="SUPFAM" id="SSF52047">
    <property type="entry name" value="RNI-like"/>
    <property type="match status" value="1"/>
</dbReference>
<keyword evidence="1" id="KW-1133">Transmembrane helix</keyword>